<dbReference type="PANTHER" id="PTHR37829">
    <property type="entry name" value="PHAGE-LIKE ELEMENT PBSX PROTEIN XKDT"/>
    <property type="match status" value="1"/>
</dbReference>
<name>A0A081NWR1_9BACL</name>
<dbReference type="PANTHER" id="PTHR37829:SF3">
    <property type="entry name" value="PROTEIN JAYE-RELATED"/>
    <property type="match status" value="1"/>
</dbReference>
<dbReference type="Proteomes" id="UP000028123">
    <property type="component" value="Unassembled WGS sequence"/>
</dbReference>
<dbReference type="EMBL" id="JNVM01000031">
    <property type="protein sequence ID" value="KEQ22884.1"/>
    <property type="molecule type" value="Genomic_DNA"/>
</dbReference>
<organism evidence="2 3">
    <name type="scientific">Paenibacillus tyrfis</name>
    <dbReference type="NCBI Taxonomy" id="1501230"/>
    <lineage>
        <taxon>Bacteria</taxon>
        <taxon>Bacillati</taxon>
        <taxon>Bacillota</taxon>
        <taxon>Bacilli</taxon>
        <taxon>Bacillales</taxon>
        <taxon>Paenibacillaceae</taxon>
        <taxon>Paenibacillus</taxon>
    </lineage>
</organism>
<dbReference type="InterPro" id="IPR006949">
    <property type="entry name" value="Barrel_Baseplate_J-like"/>
</dbReference>
<keyword evidence="3" id="KW-1185">Reference proteome</keyword>
<gene>
    <name evidence="2" type="ORF">ET33_21305</name>
</gene>
<dbReference type="Pfam" id="PF04865">
    <property type="entry name" value="Baseplate_J"/>
    <property type="match status" value="1"/>
</dbReference>
<dbReference type="AlphaFoldDB" id="A0A081NWR1"/>
<comment type="caution">
    <text evidence="2">The sequence shown here is derived from an EMBL/GenBank/DDBJ whole genome shotgun (WGS) entry which is preliminary data.</text>
</comment>
<evidence type="ECO:0000259" key="1">
    <source>
        <dbReference type="Pfam" id="PF04865"/>
    </source>
</evidence>
<dbReference type="RefSeq" id="WP_036690231.1">
    <property type="nucleotide sequence ID" value="NZ_JNVM01000031.1"/>
</dbReference>
<protein>
    <recommendedName>
        <fullName evidence="1">Baseplate protein J-like barrel domain-containing protein</fullName>
    </recommendedName>
</protein>
<feature type="domain" description="Baseplate protein J-like barrel" evidence="1">
    <location>
        <begin position="95"/>
        <end position="174"/>
    </location>
</feature>
<dbReference type="eggNOG" id="COG3299">
    <property type="taxonomic scope" value="Bacteria"/>
</dbReference>
<reference evidence="2 3" key="1">
    <citation type="submission" date="2014-06" db="EMBL/GenBank/DDBJ databases">
        <title>Draft genome sequence of Paenibacillus sp. MSt1.</title>
        <authorList>
            <person name="Aw Y.K."/>
            <person name="Ong K.S."/>
            <person name="Gan H.M."/>
            <person name="Lee S.M."/>
        </authorList>
    </citation>
    <scope>NUCLEOTIDE SEQUENCE [LARGE SCALE GENOMIC DNA]</scope>
    <source>
        <strain evidence="2 3">MSt1</strain>
    </source>
</reference>
<sequence length="390" mass="42523">MLDSKGFKRRRFDDLFTEIETKAKEVFGQQINTSERSPLGIILRLFAWFLARAWQNSEDVYQSGFVNTAEGVNLDRLGPYGGIKRIQAQAAIGEILITGRPNYFVRSGFRVSSGSTVFETTNDVTLDSTGAAKARIRALVPGRSGNVAGGTITTIINPDANIKAVTNQEGTFGGRDKETDKEFRDRYSLSAEGRGAATIRAIRSGLLRTPGVRAATVVENFMNTPDRAGRNPKSFEAYVLGGTPEAIGQTILDTKAAGIEPWGTQSVIVKDDAGFEHVMKFSYAIEVKVHVLVKVKVDNRFPRDGISQMKSAAIRYIGGEDEDGTLYVGLNMGADVIHQKLMAAMDRVEGITDMTVEIGKDGSNWAKDNLSIAPNEVAQTNHKIIIVSKI</sequence>
<evidence type="ECO:0000313" key="3">
    <source>
        <dbReference type="Proteomes" id="UP000028123"/>
    </source>
</evidence>
<proteinExistence type="predicted"/>
<dbReference type="InterPro" id="IPR052399">
    <property type="entry name" value="Phage_Baseplate_Assmbl_Protein"/>
</dbReference>
<dbReference type="OrthoDB" id="7904838at2"/>
<evidence type="ECO:0000313" key="2">
    <source>
        <dbReference type="EMBL" id="KEQ22884.1"/>
    </source>
</evidence>
<accession>A0A081NWR1</accession>